<protein>
    <recommendedName>
        <fullName evidence="2">dUTP diphosphatase</fullName>
        <ecNumber evidence="2">3.6.1.23</ecNumber>
    </recommendedName>
</protein>
<name>A0A7Y9NIF3_9BACT</name>
<dbReference type="Gene3D" id="2.70.40.10">
    <property type="match status" value="1"/>
</dbReference>
<comment type="catalytic activity">
    <reaction evidence="5">
        <text>dUTP + H2O = dUMP + diphosphate + H(+)</text>
        <dbReference type="Rhea" id="RHEA:10248"/>
        <dbReference type="ChEBI" id="CHEBI:15377"/>
        <dbReference type="ChEBI" id="CHEBI:15378"/>
        <dbReference type="ChEBI" id="CHEBI:33019"/>
        <dbReference type="ChEBI" id="CHEBI:61555"/>
        <dbReference type="ChEBI" id="CHEBI:246422"/>
        <dbReference type="EC" id="3.6.1.23"/>
    </reaction>
</comment>
<dbReference type="SUPFAM" id="SSF51283">
    <property type="entry name" value="dUTPase-like"/>
    <property type="match status" value="1"/>
</dbReference>
<comment type="caution">
    <text evidence="7">The sequence shown here is derived from an EMBL/GenBank/DDBJ whole genome shotgun (WGS) entry which is preliminary data.</text>
</comment>
<accession>A0A7Y9NIF3</accession>
<dbReference type="InterPro" id="IPR008181">
    <property type="entry name" value="dUTPase"/>
</dbReference>
<comment type="similarity">
    <text evidence="1">Belongs to the dUTPase family.</text>
</comment>
<dbReference type="InterPro" id="IPR033704">
    <property type="entry name" value="dUTPase_trimeric"/>
</dbReference>
<reference evidence="7 8" key="1">
    <citation type="submission" date="2020-07" db="EMBL/GenBank/DDBJ databases">
        <title>Genomic Encyclopedia of Type Strains, Phase IV (KMG-V): Genome sequencing to study the core and pangenomes of soil and plant-associated prokaryotes.</title>
        <authorList>
            <person name="Whitman W."/>
        </authorList>
    </citation>
    <scope>NUCLEOTIDE SEQUENCE [LARGE SCALE GENOMIC DNA]</scope>
    <source>
        <strain evidence="7 8">M8UP30</strain>
    </source>
</reference>
<dbReference type="GO" id="GO:0006226">
    <property type="term" value="P:dUMP biosynthetic process"/>
    <property type="evidence" value="ECO:0007669"/>
    <property type="project" value="InterPro"/>
</dbReference>
<dbReference type="EC" id="3.6.1.23" evidence="2"/>
<feature type="domain" description="dUTPase-like" evidence="6">
    <location>
        <begin position="37"/>
        <end position="149"/>
    </location>
</feature>
<dbReference type="EMBL" id="JACCCV010000001">
    <property type="protein sequence ID" value="NYF49700.1"/>
    <property type="molecule type" value="Genomic_DNA"/>
</dbReference>
<dbReference type="GO" id="GO:0046081">
    <property type="term" value="P:dUTP catabolic process"/>
    <property type="evidence" value="ECO:0007669"/>
    <property type="project" value="InterPro"/>
</dbReference>
<evidence type="ECO:0000256" key="1">
    <source>
        <dbReference type="ARBA" id="ARBA00006581"/>
    </source>
</evidence>
<evidence type="ECO:0000256" key="5">
    <source>
        <dbReference type="ARBA" id="ARBA00047686"/>
    </source>
</evidence>
<evidence type="ECO:0000259" key="6">
    <source>
        <dbReference type="Pfam" id="PF00692"/>
    </source>
</evidence>
<organism evidence="7 8">
    <name type="scientific">Tunturiibacter lichenicola</name>
    <dbReference type="NCBI Taxonomy" id="2051959"/>
    <lineage>
        <taxon>Bacteria</taxon>
        <taxon>Pseudomonadati</taxon>
        <taxon>Acidobacteriota</taxon>
        <taxon>Terriglobia</taxon>
        <taxon>Terriglobales</taxon>
        <taxon>Acidobacteriaceae</taxon>
        <taxon>Tunturiibacter</taxon>
    </lineage>
</organism>
<dbReference type="InterPro" id="IPR036157">
    <property type="entry name" value="dUTPase-like_sf"/>
</dbReference>
<evidence type="ECO:0000313" key="8">
    <source>
        <dbReference type="Proteomes" id="UP000534186"/>
    </source>
</evidence>
<proteinExistence type="inferred from homology"/>
<gene>
    <name evidence="7" type="ORF">HDF12_000065</name>
</gene>
<dbReference type="GO" id="GO:0000287">
    <property type="term" value="F:magnesium ion binding"/>
    <property type="evidence" value="ECO:0007669"/>
    <property type="project" value="InterPro"/>
</dbReference>
<dbReference type="CDD" id="cd07557">
    <property type="entry name" value="trimeric_dUTPase"/>
    <property type="match status" value="1"/>
</dbReference>
<evidence type="ECO:0000313" key="7">
    <source>
        <dbReference type="EMBL" id="NYF49700.1"/>
    </source>
</evidence>
<dbReference type="NCBIfam" id="NF001862">
    <property type="entry name" value="PRK00601.1"/>
    <property type="match status" value="1"/>
</dbReference>
<evidence type="ECO:0000256" key="2">
    <source>
        <dbReference type="ARBA" id="ARBA00012379"/>
    </source>
</evidence>
<keyword evidence="3 7" id="KW-0378">Hydrolase</keyword>
<dbReference type="AlphaFoldDB" id="A0A7Y9NIF3"/>
<keyword evidence="4" id="KW-0546">Nucleotide metabolism</keyword>
<dbReference type="PANTHER" id="PTHR11241:SF0">
    <property type="entry name" value="DEOXYURIDINE 5'-TRIPHOSPHATE NUCLEOTIDOHYDROLASE"/>
    <property type="match status" value="1"/>
</dbReference>
<dbReference type="InterPro" id="IPR029054">
    <property type="entry name" value="dUTPase-like"/>
</dbReference>
<dbReference type="Pfam" id="PF00692">
    <property type="entry name" value="dUTPase"/>
    <property type="match status" value="1"/>
</dbReference>
<dbReference type="GO" id="GO:0004170">
    <property type="term" value="F:dUTP diphosphatase activity"/>
    <property type="evidence" value="ECO:0007669"/>
    <property type="project" value="UniProtKB-EC"/>
</dbReference>
<dbReference type="PANTHER" id="PTHR11241">
    <property type="entry name" value="DEOXYURIDINE 5'-TRIPHOSPHATE NUCLEOTIDOHYDROLASE"/>
    <property type="match status" value="1"/>
</dbReference>
<evidence type="ECO:0000256" key="3">
    <source>
        <dbReference type="ARBA" id="ARBA00022801"/>
    </source>
</evidence>
<evidence type="ECO:0000256" key="4">
    <source>
        <dbReference type="ARBA" id="ARBA00023080"/>
    </source>
</evidence>
<sequence>MALELGDVVRIRVVKLRPEAQMPRYAHTGEFGDLAADLYAVDGATLEAGATMPVATGVAMEFPSTHGALVEDRSGLAVRGVTTLAGVIDPGYRGEIKVVMTNLSAAAVEITAGDRIAQLRIVRRIEAAFEEVSELVEAPRGAKGFGSTGS</sequence>
<dbReference type="NCBIfam" id="TIGR00576">
    <property type="entry name" value="dut"/>
    <property type="match status" value="1"/>
</dbReference>
<dbReference type="Proteomes" id="UP000534186">
    <property type="component" value="Unassembled WGS sequence"/>
</dbReference>